<dbReference type="SUPFAM" id="SSF56731">
    <property type="entry name" value="DNA primase core"/>
    <property type="match status" value="1"/>
</dbReference>
<comment type="subunit">
    <text evidence="12">Monomer. Interacts with DnaB.</text>
</comment>
<dbReference type="eggNOG" id="COG0358">
    <property type="taxonomic scope" value="Bacteria"/>
</dbReference>
<protein>
    <recommendedName>
        <fullName evidence="12 13">DNA primase</fullName>
        <ecNumber evidence="12">2.7.7.101</ecNumber>
    </recommendedName>
</protein>
<evidence type="ECO:0000256" key="9">
    <source>
        <dbReference type="ARBA" id="ARBA00022842"/>
    </source>
</evidence>
<evidence type="ECO:0000256" key="2">
    <source>
        <dbReference type="ARBA" id="ARBA00022515"/>
    </source>
</evidence>
<keyword evidence="18" id="KW-1185">Reference proteome</keyword>
<keyword evidence="5 12" id="KW-0235">DNA replication</keyword>
<evidence type="ECO:0000256" key="13">
    <source>
        <dbReference type="PIRNR" id="PIRNR002811"/>
    </source>
</evidence>
<dbReference type="Gene3D" id="3.90.980.10">
    <property type="entry name" value="DNA primase, catalytic core, N-terminal domain"/>
    <property type="match status" value="1"/>
</dbReference>
<dbReference type="GO" id="GO:0003677">
    <property type="term" value="F:DNA binding"/>
    <property type="evidence" value="ECO:0007669"/>
    <property type="project" value="UniProtKB-KW"/>
</dbReference>
<feature type="region of interest" description="Disordered" evidence="15">
    <location>
        <begin position="426"/>
        <end position="455"/>
    </location>
</feature>
<evidence type="ECO:0000256" key="10">
    <source>
        <dbReference type="ARBA" id="ARBA00023125"/>
    </source>
</evidence>
<keyword evidence="9" id="KW-0460">Magnesium</keyword>
<dbReference type="GO" id="GO:0006269">
    <property type="term" value="P:DNA replication, synthesis of primer"/>
    <property type="evidence" value="ECO:0007669"/>
    <property type="project" value="UniProtKB-UniRule"/>
</dbReference>
<organism evidence="17 18">
    <name type="scientific">Alkalilimnicola ehrlichii (strain ATCC BAA-1101 / DSM 17681 / MLHE-1)</name>
    <dbReference type="NCBI Taxonomy" id="187272"/>
    <lineage>
        <taxon>Bacteria</taxon>
        <taxon>Pseudomonadati</taxon>
        <taxon>Pseudomonadota</taxon>
        <taxon>Gammaproteobacteria</taxon>
        <taxon>Chromatiales</taxon>
        <taxon>Ectothiorhodospiraceae</taxon>
        <taxon>Alkalilimnicola</taxon>
    </lineage>
</organism>
<dbReference type="Gene3D" id="1.20.50.20">
    <property type="entry name" value="DnaG, RNA polymerase domain, helical bundle"/>
    <property type="match status" value="1"/>
</dbReference>
<keyword evidence="2 12" id="KW-0639">Primosome</keyword>
<evidence type="ECO:0000256" key="5">
    <source>
        <dbReference type="ARBA" id="ARBA00022705"/>
    </source>
</evidence>
<dbReference type="Pfam" id="PF10410">
    <property type="entry name" value="DnaB_bind"/>
    <property type="match status" value="1"/>
</dbReference>
<evidence type="ECO:0000256" key="11">
    <source>
        <dbReference type="ARBA" id="ARBA00023163"/>
    </source>
</evidence>
<dbReference type="GO" id="GO:0005737">
    <property type="term" value="C:cytoplasm"/>
    <property type="evidence" value="ECO:0007669"/>
    <property type="project" value="TreeGrafter"/>
</dbReference>
<dbReference type="PANTHER" id="PTHR30313:SF2">
    <property type="entry name" value="DNA PRIMASE"/>
    <property type="match status" value="1"/>
</dbReference>
<proteinExistence type="inferred from homology"/>
<dbReference type="FunFam" id="3.90.980.10:FF:000001">
    <property type="entry name" value="DNA primase"/>
    <property type="match status" value="1"/>
</dbReference>
<dbReference type="PIRSF" id="PIRSF002811">
    <property type="entry name" value="DnaG"/>
    <property type="match status" value="1"/>
</dbReference>
<comment type="domain">
    <text evidence="12">Contains an N-terminal zinc-binding domain, a central core domain that contains the primase activity, and a C-terminal DnaB-binding domain.</text>
</comment>
<keyword evidence="1 12" id="KW-0240">DNA-directed RNA polymerase</keyword>
<dbReference type="Pfam" id="PF01807">
    <property type="entry name" value="Zn_ribbon_DnaG"/>
    <property type="match status" value="1"/>
</dbReference>
<evidence type="ECO:0000256" key="12">
    <source>
        <dbReference type="HAMAP-Rule" id="MF_00974"/>
    </source>
</evidence>
<keyword evidence="10 12" id="KW-0238">DNA-binding</keyword>
<evidence type="ECO:0000256" key="1">
    <source>
        <dbReference type="ARBA" id="ARBA00022478"/>
    </source>
</evidence>
<dbReference type="NCBIfam" id="TIGR01391">
    <property type="entry name" value="dnaG"/>
    <property type="match status" value="1"/>
</dbReference>
<dbReference type="InterPro" id="IPR006295">
    <property type="entry name" value="DNA_primase_DnaG"/>
</dbReference>
<evidence type="ECO:0000256" key="14">
    <source>
        <dbReference type="PIRSR" id="PIRSR002811-1"/>
    </source>
</evidence>
<dbReference type="GO" id="GO:0008270">
    <property type="term" value="F:zinc ion binding"/>
    <property type="evidence" value="ECO:0007669"/>
    <property type="project" value="UniProtKB-UniRule"/>
</dbReference>
<comment type="function">
    <text evidence="12 13">RNA polymerase that catalyzes the synthesis of short RNA molecules used as primers for DNA polymerase during DNA replication.</text>
</comment>
<keyword evidence="8 12" id="KW-0862">Zinc</keyword>
<keyword evidence="6 12" id="KW-0479">Metal-binding</keyword>
<dbReference type="SMART" id="SM00493">
    <property type="entry name" value="TOPRIM"/>
    <property type="match status" value="1"/>
</dbReference>
<dbReference type="AlphaFoldDB" id="Q0A5N0"/>
<dbReference type="InterPro" id="IPR013173">
    <property type="entry name" value="DNA_primase_DnaG_DnaB-bd_dom"/>
</dbReference>
<dbReference type="RefSeq" id="WP_011630250.1">
    <property type="nucleotide sequence ID" value="NC_008340.1"/>
</dbReference>
<dbReference type="Proteomes" id="UP000001962">
    <property type="component" value="Chromosome"/>
</dbReference>
<reference evidence="18" key="1">
    <citation type="submission" date="2006-08" db="EMBL/GenBank/DDBJ databases">
        <title>Complete sequence of Alkalilimnicola ehrilichei MLHE-1.</title>
        <authorList>
            <person name="Copeland A."/>
            <person name="Lucas S."/>
            <person name="Lapidus A."/>
            <person name="Barry K."/>
            <person name="Detter J.C."/>
            <person name="Glavina del Rio T."/>
            <person name="Hammon N."/>
            <person name="Israni S."/>
            <person name="Dalin E."/>
            <person name="Tice H."/>
            <person name="Pitluck S."/>
            <person name="Sims D."/>
            <person name="Brettin T."/>
            <person name="Bruce D."/>
            <person name="Han C."/>
            <person name="Tapia R."/>
            <person name="Gilna P."/>
            <person name="Schmutz J."/>
            <person name="Larimer F."/>
            <person name="Land M."/>
            <person name="Hauser L."/>
            <person name="Kyrpides N."/>
            <person name="Mikhailova N."/>
            <person name="Oremland R.S."/>
            <person name="Hoeft S.E."/>
            <person name="Switzer-Blum J."/>
            <person name="Kulp T."/>
            <person name="King G."/>
            <person name="Tabita R."/>
            <person name="Witte B."/>
            <person name="Santini J.M."/>
            <person name="Basu P."/>
            <person name="Hollibaugh J.T."/>
            <person name="Xie G."/>
            <person name="Stolz J.F."/>
            <person name="Richardson P."/>
        </authorList>
    </citation>
    <scope>NUCLEOTIDE SEQUENCE [LARGE SCALE GENOMIC DNA]</scope>
    <source>
        <strain evidence="18">ATCC BAA-1101 / DSM 17681 / MLHE-1</strain>
    </source>
</reference>
<dbReference type="SMART" id="SM00400">
    <property type="entry name" value="ZnF_CHCC"/>
    <property type="match status" value="1"/>
</dbReference>
<dbReference type="Pfam" id="PF08275">
    <property type="entry name" value="DNAG_N"/>
    <property type="match status" value="1"/>
</dbReference>
<dbReference type="GO" id="GO:0003899">
    <property type="term" value="F:DNA-directed RNA polymerase activity"/>
    <property type="evidence" value="ECO:0007669"/>
    <property type="project" value="UniProtKB-UniRule"/>
</dbReference>
<dbReference type="SMART" id="SM00766">
    <property type="entry name" value="DnaG_DnaB_bind"/>
    <property type="match status" value="1"/>
</dbReference>
<comment type="similarity">
    <text evidence="12 13">Belongs to the DnaG primase family.</text>
</comment>
<dbReference type="InterPro" id="IPR050219">
    <property type="entry name" value="DnaG_primase"/>
</dbReference>
<dbReference type="InterPro" id="IPR030846">
    <property type="entry name" value="DnaG_bac"/>
</dbReference>
<accession>Q0A5N0</accession>
<feature type="domain" description="Toprim" evidence="16">
    <location>
        <begin position="254"/>
        <end position="336"/>
    </location>
</feature>
<comment type="cofactor">
    <cofactor evidence="12 13 14">
        <name>Zn(2+)</name>
        <dbReference type="ChEBI" id="CHEBI:29105"/>
    </cofactor>
    <text evidence="12 13 14">Binds 1 zinc ion per monomer.</text>
</comment>
<dbReference type="InterPro" id="IPR002694">
    <property type="entry name" value="Znf_CHC2"/>
</dbReference>
<keyword evidence="4 12" id="KW-0548">Nucleotidyltransferase</keyword>
<feature type="zinc finger region" description="CHC2-type" evidence="12 14">
    <location>
        <begin position="40"/>
        <end position="64"/>
    </location>
</feature>
<sequence>MSGRIPDEFIDELLHRTDITEVVGARVRLKKTGANLLGLCPFHSEKTPSFTVAPAKQFYHCFGCGAHGTAIRFLMDYERMDFREAVEYLARQAGMELPAAAAAAPVPDRHARLYHVLAEAAIYYQEALRRHPASAKAVDYLKRRGLSGDIAARFALGFAPPGWDNLLKRHRDRQADLVEAGLLIERDGGRVYDRFRDRVMFPIRNRRGTVVGFGGRVLGDGEPKYLNSPETPVFHKGRELYGLYEAVQAQRNPPLLLVVEGYMDVVALAQHGVQGAVATLGTAVTPDQVSRLFRATDRVVFCFDGDRAGRQAAWRAVENSLPAMREGRSVEILLLPEGEDPDSLVRAEGAEAFLRRLERETRPLAEYSLEELADGLRLDAVDDRARLVQKAVPLVRRLPVGIYRDFYVEKLAELAHTGVGRIEQAVEQGGEGARPTAPERPPAARRPAGGGRGAAMVRRTPVRQALTLLLQRPALVAHAGPLDQLHGDLPGLDLLRQILEIARDHPDVNTAGLLQRFQGHPQEAALWRLATWELPGGDLEGEFTDCLERIRQACSSRQTSELRAELDEERDFDAAKDKLRTLMQRRRLQYLREKASRGALTDRESAELRALDEGPSQ</sequence>
<evidence type="ECO:0000256" key="7">
    <source>
        <dbReference type="ARBA" id="ARBA00022771"/>
    </source>
</evidence>
<keyword evidence="11 12" id="KW-0804">Transcription</keyword>
<evidence type="ECO:0000256" key="4">
    <source>
        <dbReference type="ARBA" id="ARBA00022695"/>
    </source>
</evidence>
<keyword evidence="7 12" id="KW-0863">Zinc-finger</keyword>
<dbReference type="PROSITE" id="PS50880">
    <property type="entry name" value="TOPRIM"/>
    <property type="match status" value="1"/>
</dbReference>
<dbReference type="KEGG" id="aeh:Mlg_2517"/>
<gene>
    <name evidence="12" type="primary">dnaG</name>
    <name evidence="17" type="ordered locus">Mlg_2517</name>
</gene>
<name>Q0A5N0_ALKEH</name>
<dbReference type="InterPro" id="IPR036977">
    <property type="entry name" value="DNA_primase_Znf_CHC2"/>
</dbReference>
<dbReference type="CDD" id="cd03364">
    <property type="entry name" value="TOPRIM_DnaG_primases"/>
    <property type="match status" value="1"/>
</dbReference>
<evidence type="ECO:0000313" key="17">
    <source>
        <dbReference type="EMBL" id="ABI57857.1"/>
    </source>
</evidence>
<evidence type="ECO:0000313" key="18">
    <source>
        <dbReference type="Proteomes" id="UP000001962"/>
    </source>
</evidence>
<evidence type="ECO:0000259" key="16">
    <source>
        <dbReference type="PROSITE" id="PS50880"/>
    </source>
</evidence>
<evidence type="ECO:0000256" key="3">
    <source>
        <dbReference type="ARBA" id="ARBA00022679"/>
    </source>
</evidence>
<dbReference type="FunFam" id="3.90.580.10:FF:000001">
    <property type="entry name" value="DNA primase"/>
    <property type="match status" value="1"/>
</dbReference>
<dbReference type="EMBL" id="CP000453">
    <property type="protein sequence ID" value="ABI57857.1"/>
    <property type="molecule type" value="Genomic_DNA"/>
</dbReference>
<dbReference type="GO" id="GO:0000428">
    <property type="term" value="C:DNA-directed RNA polymerase complex"/>
    <property type="evidence" value="ECO:0007669"/>
    <property type="project" value="UniProtKB-KW"/>
</dbReference>
<dbReference type="Pfam" id="PF13662">
    <property type="entry name" value="Toprim_4"/>
    <property type="match status" value="1"/>
</dbReference>
<dbReference type="OrthoDB" id="9803773at2"/>
<dbReference type="SUPFAM" id="SSF117023">
    <property type="entry name" value="DNA primase DnaG, C-terminal domain"/>
    <property type="match status" value="1"/>
</dbReference>
<dbReference type="SUPFAM" id="SSF57783">
    <property type="entry name" value="Zinc beta-ribbon"/>
    <property type="match status" value="1"/>
</dbReference>
<dbReference type="Gene3D" id="1.10.860.10">
    <property type="entry name" value="DNAb Helicase, Chain A"/>
    <property type="match status" value="1"/>
</dbReference>
<dbReference type="InterPro" id="IPR016136">
    <property type="entry name" value="DNA_helicase_N/primase_C"/>
</dbReference>
<dbReference type="Pfam" id="PF08278">
    <property type="entry name" value="DnaG_DnaB_bind"/>
    <property type="match status" value="1"/>
</dbReference>
<dbReference type="PANTHER" id="PTHR30313">
    <property type="entry name" value="DNA PRIMASE"/>
    <property type="match status" value="1"/>
</dbReference>
<evidence type="ECO:0000256" key="8">
    <source>
        <dbReference type="ARBA" id="ARBA00022833"/>
    </source>
</evidence>
<dbReference type="Gene3D" id="3.40.1360.10">
    <property type="match status" value="1"/>
</dbReference>
<evidence type="ECO:0000256" key="15">
    <source>
        <dbReference type="SAM" id="MobiDB-lite"/>
    </source>
</evidence>
<dbReference type="HOGENOM" id="CLU_013501_5_1_6"/>
<comment type="catalytic activity">
    <reaction evidence="12">
        <text>ssDNA + n NTP = ssDNA/pppN(pN)n-1 hybrid + (n-1) diphosphate.</text>
        <dbReference type="EC" id="2.7.7.101"/>
    </reaction>
</comment>
<dbReference type="EC" id="2.7.7.101" evidence="12"/>
<keyword evidence="3 12" id="KW-0808">Transferase</keyword>
<dbReference type="Gene3D" id="3.90.580.10">
    <property type="entry name" value="Zinc finger, CHC2-type domain"/>
    <property type="match status" value="1"/>
</dbReference>
<dbReference type="InterPro" id="IPR034151">
    <property type="entry name" value="TOPRIM_DnaG_bac"/>
</dbReference>
<dbReference type="FunFam" id="3.40.1360.10:FF:000002">
    <property type="entry name" value="DNA primase"/>
    <property type="match status" value="1"/>
</dbReference>
<dbReference type="InterPro" id="IPR006171">
    <property type="entry name" value="TOPRIM_dom"/>
</dbReference>
<dbReference type="InterPro" id="IPR019475">
    <property type="entry name" value="DNA_primase_DnaB-bd"/>
</dbReference>
<dbReference type="InterPro" id="IPR013264">
    <property type="entry name" value="DNAG_N"/>
</dbReference>
<dbReference type="GO" id="GO:1990077">
    <property type="term" value="C:primosome complex"/>
    <property type="evidence" value="ECO:0007669"/>
    <property type="project" value="UniProtKB-KW"/>
</dbReference>
<dbReference type="InterPro" id="IPR037068">
    <property type="entry name" value="DNA_primase_core_N_sf"/>
</dbReference>
<dbReference type="HAMAP" id="MF_00974">
    <property type="entry name" value="DNA_primase_DnaG"/>
    <property type="match status" value="1"/>
</dbReference>
<evidence type="ECO:0000256" key="6">
    <source>
        <dbReference type="ARBA" id="ARBA00022723"/>
    </source>
</evidence>